<keyword evidence="2" id="KW-0812">Transmembrane</keyword>
<sequence>MIPFGLALVLLSRYLLERDFMRWKWSIPVLVLGSIVLIWLNRALLPARVPVKQNGSVNTAAEVRRARQQTPVTRQSPPSTADAERLWDKYEKVAED</sequence>
<evidence type="ECO:0000313" key="3">
    <source>
        <dbReference type="EMBL" id="EIE23066.1"/>
    </source>
</evidence>
<feature type="transmembrane region" description="Helical" evidence="2">
    <location>
        <begin position="25"/>
        <end position="45"/>
    </location>
</feature>
<name>I0YXE7_COCSC</name>
<feature type="region of interest" description="Disordered" evidence="1">
    <location>
        <begin position="60"/>
        <end position="83"/>
    </location>
</feature>
<evidence type="ECO:0000256" key="2">
    <source>
        <dbReference type="SAM" id="Phobius"/>
    </source>
</evidence>
<dbReference type="KEGG" id="csl:COCSUDRAFT_33232"/>
<feature type="compositionally biased region" description="Polar residues" evidence="1">
    <location>
        <begin position="68"/>
        <end position="79"/>
    </location>
</feature>
<evidence type="ECO:0000313" key="4">
    <source>
        <dbReference type="Proteomes" id="UP000007264"/>
    </source>
</evidence>
<comment type="caution">
    <text evidence="3">The sequence shown here is derived from an EMBL/GenBank/DDBJ whole genome shotgun (WGS) entry which is preliminary data.</text>
</comment>
<accession>I0YXE7</accession>
<keyword evidence="2" id="KW-1133">Transmembrane helix</keyword>
<proteinExistence type="predicted"/>
<dbReference type="Proteomes" id="UP000007264">
    <property type="component" value="Unassembled WGS sequence"/>
</dbReference>
<dbReference type="OrthoDB" id="10519572at2759"/>
<keyword evidence="2" id="KW-0472">Membrane</keyword>
<feature type="non-terminal residue" evidence="3">
    <location>
        <position position="96"/>
    </location>
</feature>
<gene>
    <name evidence="3" type="ORF">COCSUDRAFT_33232</name>
</gene>
<dbReference type="GeneID" id="17041054"/>
<dbReference type="RefSeq" id="XP_005647610.1">
    <property type="nucleotide sequence ID" value="XM_005647553.1"/>
</dbReference>
<keyword evidence="4" id="KW-1185">Reference proteome</keyword>
<protein>
    <submittedName>
        <fullName evidence="3">Uncharacterized protein</fullName>
    </submittedName>
</protein>
<dbReference type="AlphaFoldDB" id="I0YXE7"/>
<reference evidence="3 4" key="1">
    <citation type="journal article" date="2012" name="Genome Biol.">
        <title>The genome of the polar eukaryotic microalga coccomyxa subellipsoidea reveals traits of cold adaptation.</title>
        <authorList>
            <person name="Blanc G."/>
            <person name="Agarkova I."/>
            <person name="Grimwood J."/>
            <person name="Kuo A."/>
            <person name="Brueggeman A."/>
            <person name="Dunigan D."/>
            <person name="Gurnon J."/>
            <person name="Ladunga I."/>
            <person name="Lindquist E."/>
            <person name="Lucas S."/>
            <person name="Pangilinan J."/>
            <person name="Proschold T."/>
            <person name="Salamov A."/>
            <person name="Schmutz J."/>
            <person name="Weeks D."/>
            <person name="Yamada T."/>
            <person name="Claverie J.M."/>
            <person name="Grigoriev I."/>
            <person name="Van Etten J."/>
            <person name="Lomsadze A."/>
            <person name="Borodovsky M."/>
        </authorList>
    </citation>
    <scope>NUCLEOTIDE SEQUENCE [LARGE SCALE GENOMIC DNA]</scope>
    <source>
        <strain evidence="3 4">C-169</strain>
    </source>
</reference>
<evidence type="ECO:0000256" key="1">
    <source>
        <dbReference type="SAM" id="MobiDB-lite"/>
    </source>
</evidence>
<organism evidence="3 4">
    <name type="scientific">Coccomyxa subellipsoidea (strain C-169)</name>
    <name type="common">Green microalga</name>
    <dbReference type="NCBI Taxonomy" id="574566"/>
    <lineage>
        <taxon>Eukaryota</taxon>
        <taxon>Viridiplantae</taxon>
        <taxon>Chlorophyta</taxon>
        <taxon>core chlorophytes</taxon>
        <taxon>Trebouxiophyceae</taxon>
        <taxon>Trebouxiophyceae incertae sedis</taxon>
        <taxon>Coccomyxaceae</taxon>
        <taxon>Coccomyxa</taxon>
        <taxon>Coccomyxa subellipsoidea</taxon>
    </lineage>
</organism>
<dbReference type="EMBL" id="AGSI01000008">
    <property type="protein sequence ID" value="EIE23066.1"/>
    <property type="molecule type" value="Genomic_DNA"/>
</dbReference>